<sequence length="178" mass="19428">MKKTILCFTLLAGLHMGASAEPMHPAMVATAAVPAVASQPAPNDGEAIDFTLTDLAGKTFTLSSLKGKYVVVDFWGSWCINCIKGFPKMKEYYQKHRGQLEIVSVDCNDSEARWKAAVQKHGMPWVNVYNPRGDGDLAKKLGITAFPTKLLVDPEGKVVKTFVGEDDSFYTVLDATVK</sequence>
<feature type="signal peptide" evidence="1">
    <location>
        <begin position="1"/>
        <end position="20"/>
    </location>
</feature>
<name>A0ABV5ZIP5_9BACT</name>
<evidence type="ECO:0000313" key="4">
    <source>
        <dbReference type="Proteomes" id="UP001589688"/>
    </source>
</evidence>
<organism evidence="3 4">
    <name type="scientific">Hallella seregens ATCC 51272</name>
    <dbReference type="NCBI Taxonomy" id="1336250"/>
    <lineage>
        <taxon>Bacteria</taxon>
        <taxon>Pseudomonadati</taxon>
        <taxon>Bacteroidota</taxon>
        <taxon>Bacteroidia</taxon>
        <taxon>Bacteroidales</taxon>
        <taxon>Prevotellaceae</taxon>
        <taxon>Hallella</taxon>
    </lineage>
</organism>
<dbReference type="InterPro" id="IPR012336">
    <property type="entry name" value="Thioredoxin-like_fold"/>
</dbReference>
<proteinExistence type="predicted"/>
<gene>
    <name evidence="3" type="ORF">ACFFK8_01845</name>
</gene>
<dbReference type="InterPro" id="IPR013766">
    <property type="entry name" value="Thioredoxin_domain"/>
</dbReference>
<dbReference type="Pfam" id="PF13905">
    <property type="entry name" value="Thioredoxin_8"/>
    <property type="match status" value="1"/>
</dbReference>
<dbReference type="PANTHER" id="PTHR42852">
    <property type="entry name" value="THIOL:DISULFIDE INTERCHANGE PROTEIN DSBE"/>
    <property type="match status" value="1"/>
</dbReference>
<evidence type="ECO:0000256" key="1">
    <source>
        <dbReference type="SAM" id="SignalP"/>
    </source>
</evidence>
<reference evidence="3 4" key="1">
    <citation type="submission" date="2024-09" db="EMBL/GenBank/DDBJ databases">
        <authorList>
            <person name="Sun Q."/>
            <person name="Mori K."/>
        </authorList>
    </citation>
    <scope>NUCLEOTIDE SEQUENCE [LARGE SCALE GENOMIC DNA]</scope>
    <source>
        <strain evidence="3 4">ATCC 51272</strain>
    </source>
</reference>
<dbReference type="InterPro" id="IPR050553">
    <property type="entry name" value="Thioredoxin_ResA/DsbE_sf"/>
</dbReference>
<dbReference type="CDD" id="cd02966">
    <property type="entry name" value="TlpA_like_family"/>
    <property type="match status" value="1"/>
</dbReference>
<dbReference type="EMBL" id="JBHLZF010000001">
    <property type="protein sequence ID" value="MFB9896598.1"/>
    <property type="molecule type" value="Genomic_DNA"/>
</dbReference>
<protein>
    <submittedName>
        <fullName evidence="3">TlpA family protein disulfide reductase</fullName>
    </submittedName>
</protein>
<dbReference type="PROSITE" id="PS51352">
    <property type="entry name" value="THIOREDOXIN_2"/>
    <property type="match status" value="1"/>
</dbReference>
<dbReference type="Gene3D" id="3.40.30.10">
    <property type="entry name" value="Glutaredoxin"/>
    <property type="match status" value="1"/>
</dbReference>
<dbReference type="RefSeq" id="WP_027952656.1">
    <property type="nucleotide sequence ID" value="NZ_JADU01000027.1"/>
</dbReference>
<feature type="domain" description="Thioredoxin" evidence="2">
    <location>
        <begin position="27"/>
        <end position="178"/>
    </location>
</feature>
<keyword evidence="4" id="KW-1185">Reference proteome</keyword>
<evidence type="ECO:0000313" key="3">
    <source>
        <dbReference type="EMBL" id="MFB9896598.1"/>
    </source>
</evidence>
<evidence type="ECO:0000259" key="2">
    <source>
        <dbReference type="PROSITE" id="PS51352"/>
    </source>
</evidence>
<dbReference type="PANTHER" id="PTHR42852:SF17">
    <property type="entry name" value="THIOREDOXIN-LIKE PROTEIN HI_1115"/>
    <property type="match status" value="1"/>
</dbReference>
<comment type="caution">
    <text evidence="3">The sequence shown here is derived from an EMBL/GenBank/DDBJ whole genome shotgun (WGS) entry which is preliminary data.</text>
</comment>
<accession>A0ABV5ZIP5</accession>
<dbReference type="SUPFAM" id="SSF52833">
    <property type="entry name" value="Thioredoxin-like"/>
    <property type="match status" value="1"/>
</dbReference>
<keyword evidence="1" id="KW-0732">Signal</keyword>
<feature type="chain" id="PRO_5046712117" evidence="1">
    <location>
        <begin position="21"/>
        <end position="178"/>
    </location>
</feature>
<dbReference type="Proteomes" id="UP001589688">
    <property type="component" value="Unassembled WGS sequence"/>
</dbReference>
<dbReference type="InterPro" id="IPR036249">
    <property type="entry name" value="Thioredoxin-like_sf"/>
</dbReference>